<organism evidence="1 2">
    <name type="scientific">Fusobacterium nucleatum subsp. polymorphum</name>
    <name type="common">Fusobacterium polymorphum</name>
    <dbReference type="NCBI Taxonomy" id="76857"/>
    <lineage>
        <taxon>Bacteria</taxon>
        <taxon>Fusobacteriati</taxon>
        <taxon>Fusobacteriota</taxon>
        <taxon>Fusobacteriia</taxon>
        <taxon>Fusobacteriales</taxon>
        <taxon>Fusobacteriaceae</taxon>
        <taxon>Fusobacterium</taxon>
    </lineage>
</organism>
<dbReference type="RefSeq" id="WP_099003384.1">
    <property type="nucleotide sequence ID" value="NZ_NIRK01000001.1"/>
</dbReference>
<evidence type="ECO:0000313" key="1">
    <source>
        <dbReference type="EMBL" id="PHI03333.1"/>
    </source>
</evidence>
<sequence length="60" mass="6997">MGIVLCADKRDSIVKYTLSKNETQVFASKYKAYLPIEEELLSEIKREYNVLKKKELGKDE</sequence>
<accession>A0A2C6BGG4</accession>
<dbReference type="EMBL" id="NIRK01000001">
    <property type="protein sequence ID" value="PHI03333.1"/>
    <property type="molecule type" value="Genomic_DNA"/>
</dbReference>
<dbReference type="Proteomes" id="UP000223525">
    <property type="component" value="Unassembled WGS sequence"/>
</dbReference>
<proteinExistence type="predicted"/>
<dbReference type="AlphaFoldDB" id="A0A2C6BGG4"/>
<evidence type="ECO:0000313" key="2">
    <source>
        <dbReference type="Proteomes" id="UP000223525"/>
    </source>
</evidence>
<name>A0A2C6BGG4_FUSNP</name>
<evidence type="ECO:0008006" key="3">
    <source>
        <dbReference type="Google" id="ProtNLM"/>
    </source>
</evidence>
<comment type="caution">
    <text evidence="1">The sequence shown here is derived from an EMBL/GenBank/DDBJ whole genome shotgun (WGS) entry which is preliminary data.</text>
</comment>
<gene>
    <name evidence="1" type="ORF">CA836_03115</name>
</gene>
<reference evidence="1 2" key="1">
    <citation type="submission" date="2017-06" db="EMBL/GenBank/DDBJ databases">
        <title>Draft genome sequence of Fusobacterium nucleatum subsp. polymorphum KCOM 1248 (=ChDC F113).</title>
        <authorList>
            <person name="Kook J.-K."/>
            <person name="Park S.-N."/>
            <person name="Lim Y.K."/>
            <person name="Roh H."/>
        </authorList>
    </citation>
    <scope>NUCLEOTIDE SEQUENCE [LARGE SCALE GENOMIC DNA]</scope>
    <source>
        <strain evidence="2">KCOM 1248 (ChDC F113)</strain>
    </source>
</reference>
<protein>
    <recommendedName>
        <fullName evidence="3">YhcG PDDEXK nuclease domain-containing protein</fullName>
    </recommendedName>
</protein>